<dbReference type="GO" id="GO:0022857">
    <property type="term" value="F:transmembrane transporter activity"/>
    <property type="evidence" value="ECO:0007669"/>
    <property type="project" value="InterPro"/>
</dbReference>
<keyword evidence="4 7" id="KW-1133">Transmembrane helix</keyword>
<evidence type="ECO:0000256" key="5">
    <source>
        <dbReference type="ARBA" id="ARBA00023136"/>
    </source>
</evidence>
<feature type="transmembrane region" description="Helical" evidence="7">
    <location>
        <begin position="327"/>
        <end position="347"/>
    </location>
</feature>
<accession>A0A9D9D914</accession>
<keyword evidence="5 7" id="KW-0472">Membrane</keyword>
<name>A0A9D9D914_9BACL</name>
<evidence type="ECO:0000256" key="1">
    <source>
        <dbReference type="ARBA" id="ARBA00004651"/>
    </source>
</evidence>
<feature type="transmembrane region" description="Helical" evidence="7">
    <location>
        <begin position="237"/>
        <end position="256"/>
    </location>
</feature>
<evidence type="ECO:0000256" key="2">
    <source>
        <dbReference type="ARBA" id="ARBA00022475"/>
    </source>
</evidence>
<organism evidence="8 9">
    <name type="scientific">Candidatus Scatoplasma merdavium</name>
    <dbReference type="NCBI Taxonomy" id="2840932"/>
    <lineage>
        <taxon>Bacteria</taxon>
        <taxon>Bacillati</taxon>
        <taxon>Bacillota</taxon>
        <taxon>Bacilli</taxon>
        <taxon>Bacillales</taxon>
        <taxon>Candidatus Scatoplasma</taxon>
    </lineage>
</organism>
<comment type="subcellular location">
    <subcellularLocation>
        <location evidence="1">Cell membrane</location>
        <topology evidence="1">Multi-pass membrane protein</topology>
    </subcellularLocation>
</comment>
<feature type="transmembrane region" description="Helical" evidence="7">
    <location>
        <begin position="151"/>
        <end position="170"/>
    </location>
</feature>
<dbReference type="AlphaFoldDB" id="A0A9D9D914"/>
<dbReference type="PANTHER" id="PTHR47089">
    <property type="entry name" value="ABC TRANSPORTER, PERMEASE PROTEIN"/>
    <property type="match status" value="1"/>
</dbReference>
<feature type="transmembrane region" description="Helical" evidence="7">
    <location>
        <begin position="367"/>
        <end position="389"/>
    </location>
</feature>
<feature type="transmembrane region" description="Helical" evidence="7">
    <location>
        <begin position="127"/>
        <end position="145"/>
    </location>
</feature>
<dbReference type="Pfam" id="PF02653">
    <property type="entry name" value="BPD_transp_2"/>
    <property type="match status" value="1"/>
</dbReference>
<dbReference type="Proteomes" id="UP000823629">
    <property type="component" value="Unassembled WGS sequence"/>
</dbReference>
<dbReference type="GO" id="GO:0005886">
    <property type="term" value="C:plasma membrane"/>
    <property type="evidence" value="ECO:0007669"/>
    <property type="project" value="UniProtKB-SubCell"/>
</dbReference>
<dbReference type="EMBL" id="JADING010000042">
    <property type="protein sequence ID" value="MBO8414123.1"/>
    <property type="molecule type" value="Genomic_DNA"/>
</dbReference>
<feature type="transmembrane region" description="Helical" evidence="7">
    <location>
        <begin position="177"/>
        <end position="196"/>
    </location>
</feature>
<evidence type="ECO:0000256" key="7">
    <source>
        <dbReference type="SAM" id="Phobius"/>
    </source>
</evidence>
<feature type="transmembrane region" description="Helical" evidence="7">
    <location>
        <begin position="286"/>
        <end position="307"/>
    </location>
</feature>
<evidence type="ECO:0000256" key="3">
    <source>
        <dbReference type="ARBA" id="ARBA00022692"/>
    </source>
</evidence>
<reference evidence="8" key="2">
    <citation type="journal article" date="2021" name="PeerJ">
        <title>Extensive microbial diversity within the chicken gut microbiome revealed by metagenomics and culture.</title>
        <authorList>
            <person name="Gilroy R."/>
            <person name="Ravi A."/>
            <person name="Getino M."/>
            <person name="Pursley I."/>
            <person name="Horton D.L."/>
            <person name="Alikhan N.F."/>
            <person name="Baker D."/>
            <person name="Gharbi K."/>
            <person name="Hall N."/>
            <person name="Watson M."/>
            <person name="Adriaenssens E.M."/>
            <person name="Foster-Nyarko E."/>
            <person name="Jarju S."/>
            <person name="Secka A."/>
            <person name="Antonio M."/>
            <person name="Oren A."/>
            <person name="Chaudhuri R.R."/>
            <person name="La Ragione R."/>
            <person name="Hildebrand F."/>
            <person name="Pallen M.J."/>
        </authorList>
    </citation>
    <scope>NUCLEOTIDE SEQUENCE</scope>
    <source>
        <strain evidence="8">1748</strain>
    </source>
</reference>
<feature type="region of interest" description="Disordered" evidence="6">
    <location>
        <begin position="414"/>
        <end position="435"/>
    </location>
</feature>
<dbReference type="CDD" id="cd06580">
    <property type="entry name" value="TM_PBP1_transp_TpRbsC_like"/>
    <property type="match status" value="1"/>
</dbReference>
<evidence type="ECO:0000256" key="4">
    <source>
        <dbReference type="ARBA" id="ARBA00022989"/>
    </source>
</evidence>
<protein>
    <submittedName>
        <fullName evidence="8">ABC transporter permease</fullName>
    </submittedName>
</protein>
<feature type="transmembrane region" description="Helical" evidence="7">
    <location>
        <begin position="97"/>
        <end position="120"/>
    </location>
</feature>
<keyword evidence="3 7" id="KW-0812">Transmembrane</keyword>
<gene>
    <name evidence="8" type="ORF">IAC78_01400</name>
</gene>
<proteinExistence type="predicted"/>
<sequence length="435" mass="46942">MKFSDFGKKTKDFFVNGTNSVKNSAVSFANKVKTYDYKSLPSKTKVAATSNSAIKLYSSLACIIISVIIGFLILIFMDSSNVMREFATMLLGGTNYGSAHFFSILANAAPLLCCGLSIVFANKTGMFNIGVAGQYTIGILGSLMFALQFNMPWYVCVLAAVVFGAIWGVIPGVLKAYLNVSEVLSGIMLNWIALFFTNYSFQTYLSSCVNAVQGMKTYNISMKNPSALLPQVGSQSYFTIAIFIAIIVAIFIAFILKKTTLGFQLKASGLNKDATKYAGMNEKRNIIVSLAISGSLAALGASLFYLAGLEQYDVQASSALKQLPWNGIVVAFVGQLSPVGTIFATLFTSWITHGAQMMLQTSYPFEIADIITSIIVYLSGLTGLVIVLVNKHVFKNKAKKEELALQAANADTPVSSQEITENIIPDNANEKGGKE</sequence>
<evidence type="ECO:0000256" key="6">
    <source>
        <dbReference type="SAM" id="MobiDB-lite"/>
    </source>
</evidence>
<dbReference type="InterPro" id="IPR001851">
    <property type="entry name" value="ABC_transp_permease"/>
</dbReference>
<reference evidence="8" key="1">
    <citation type="submission" date="2020-10" db="EMBL/GenBank/DDBJ databases">
        <authorList>
            <person name="Gilroy R."/>
        </authorList>
    </citation>
    <scope>NUCLEOTIDE SEQUENCE</scope>
    <source>
        <strain evidence="8">1748</strain>
    </source>
</reference>
<comment type="caution">
    <text evidence="8">The sequence shown here is derived from an EMBL/GenBank/DDBJ whole genome shotgun (WGS) entry which is preliminary data.</text>
</comment>
<evidence type="ECO:0000313" key="9">
    <source>
        <dbReference type="Proteomes" id="UP000823629"/>
    </source>
</evidence>
<keyword evidence="2" id="KW-1003">Cell membrane</keyword>
<evidence type="ECO:0000313" key="8">
    <source>
        <dbReference type="EMBL" id="MBO8414123.1"/>
    </source>
</evidence>
<dbReference type="PANTHER" id="PTHR47089:SF1">
    <property type="entry name" value="GUANOSINE ABC TRANSPORTER PERMEASE PROTEIN NUPP"/>
    <property type="match status" value="1"/>
</dbReference>
<feature type="transmembrane region" description="Helical" evidence="7">
    <location>
        <begin position="56"/>
        <end position="77"/>
    </location>
</feature>